<dbReference type="SUPFAM" id="SSF46894">
    <property type="entry name" value="C-terminal effector domain of the bipartite response regulators"/>
    <property type="match status" value="1"/>
</dbReference>
<feature type="domain" description="HTH luxR-type" evidence="4">
    <location>
        <begin position="144"/>
        <end position="209"/>
    </location>
</feature>
<gene>
    <name evidence="6" type="ORF">PQO05_15670</name>
</gene>
<dbReference type="CDD" id="cd17535">
    <property type="entry name" value="REC_NarL-like"/>
    <property type="match status" value="1"/>
</dbReference>
<dbReference type="EMBL" id="CP117167">
    <property type="protein sequence ID" value="WCT10173.1"/>
    <property type="molecule type" value="Genomic_DNA"/>
</dbReference>
<evidence type="ECO:0000256" key="3">
    <source>
        <dbReference type="PROSITE-ProRule" id="PRU00169"/>
    </source>
</evidence>
<dbReference type="InterPro" id="IPR016032">
    <property type="entry name" value="Sig_transdc_resp-reg_C-effctor"/>
</dbReference>
<dbReference type="PANTHER" id="PTHR43214">
    <property type="entry name" value="TWO-COMPONENT RESPONSE REGULATOR"/>
    <property type="match status" value="1"/>
</dbReference>
<dbReference type="InterPro" id="IPR039420">
    <property type="entry name" value="WalR-like"/>
</dbReference>
<dbReference type="Pfam" id="PF00072">
    <property type="entry name" value="Response_reg"/>
    <property type="match status" value="1"/>
</dbReference>
<dbReference type="InterPro" id="IPR011006">
    <property type="entry name" value="CheY-like_superfamily"/>
</dbReference>
<dbReference type="SMART" id="SM00421">
    <property type="entry name" value="HTH_LUXR"/>
    <property type="match status" value="1"/>
</dbReference>
<name>A0ABY7T1P1_9SPHI</name>
<keyword evidence="2" id="KW-0238">DNA-binding</keyword>
<evidence type="ECO:0000313" key="6">
    <source>
        <dbReference type="EMBL" id="WCT10173.1"/>
    </source>
</evidence>
<dbReference type="SMART" id="SM00448">
    <property type="entry name" value="REC"/>
    <property type="match status" value="1"/>
</dbReference>
<evidence type="ECO:0000259" key="5">
    <source>
        <dbReference type="PROSITE" id="PS50110"/>
    </source>
</evidence>
<evidence type="ECO:0000256" key="2">
    <source>
        <dbReference type="ARBA" id="ARBA00023125"/>
    </source>
</evidence>
<feature type="modified residue" description="4-aspartylphosphate" evidence="3">
    <location>
        <position position="58"/>
    </location>
</feature>
<evidence type="ECO:0000256" key="1">
    <source>
        <dbReference type="ARBA" id="ARBA00022553"/>
    </source>
</evidence>
<dbReference type="Gene3D" id="3.40.50.2300">
    <property type="match status" value="1"/>
</dbReference>
<sequence length="216" mass="23826">MNKHNIIIAVVDDHPIVIQGIVSLLAKYKNIQIAGTFNTGRDFMSFLPNNHIDVVLLDIMLPDDNGIDLCREIKIISSGTFVIALSNHTERGMILKMLQNGASGYILKNASVDEIINCIYAAVSGNIAFSDEIKAIIARPSLPELKGSPQLTKREKEVLQLVAQGKTTTTIADELFLSPLTVETHRKNLMKKFEAGNSIELVNLAKQHLIIKQNPD</sequence>
<dbReference type="RefSeq" id="WP_273628289.1">
    <property type="nucleotide sequence ID" value="NZ_CP117167.1"/>
</dbReference>
<dbReference type="Pfam" id="PF00196">
    <property type="entry name" value="GerE"/>
    <property type="match status" value="1"/>
</dbReference>
<dbReference type="InterPro" id="IPR000792">
    <property type="entry name" value="Tscrpt_reg_LuxR_C"/>
</dbReference>
<reference evidence="6 7" key="1">
    <citation type="submission" date="2023-02" db="EMBL/GenBank/DDBJ databases">
        <title>Genome sequence of Mucilaginibacter jinjuensis strain KACC 16571.</title>
        <authorList>
            <person name="Kim S."/>
            <person name="Heo J."/>
            <person name="Kwon S.-W."/>
        </authorList>
    </citation>
    <scope>NUCLEOTIDE SEQUENCE [LARGE SCALE GENOMIC DNA]</scope>
    <source>
        <strain evidence="6 7">KACC 16571</strain>
    </source>
</reference>
<protein>
    <submittedName>
        <fullName evidence="6">Response regulator transcription factor</fullName>
    </submittedName>
</protein>
<keyword evidence="7" id="KW-1185">Reference proteome</keyword>
<dbReference type="InterPro" id="IPR001789">
    <property type="entry name" value="Sig_transdc_resp-reg_receiver"/>
</dbReference>
<dbReference type="SUPFAM" id="SSF52172">
    <property type="entry name" value="CheY-like"/>
    <property type="match status" value="1"/>
</dbReference>
<feature type="domain" description="Response regulatory" evidence="5">
    <location>
        <begin position="7"/>
        <end position="123"/>
    </location>
</feature>
<dbReference type="PROSITE" id="PS50043">
    <property type="entry name" value="HTH_LUXR_2"/>
    <property type="match status" value="1"/>
</dbReference>
<evidence type="ECO:0000259" key="4">
    <source>
        <dbReference type="PROSITE" id="PS50043"/>
    </source>
</evidence>
<accession>A0ABY7T1P1</accession>
<dbReference type="PROSITE" id="PS00622">
    <property type="entry name" value="HTH_LUXR_1"/>
    <property type="match status" value="1"/>
</dbReference>
<keyword evidence="1 3" id="KW-0597">Phosphoprotein</keyword>
<dbReference type="PRINTS" id="PR00038">
    <property type="entry name" value="HTHLUXR"/>
</dbReference>
<proteinExistence type="predicted"/>
<organism evidence="6 7">
    <name type="scientific">Mucilaginibacter jinjuensis</name>
    <dbReference type="NCBI Taxonomy" id="1176721"/>
    <lineage>
        <taxon>Bacteria</taxon>
        <taxon>Pseudomonadati</taxon>
        <taxon>Bacteroidota</taxon>
        <taxon>Sphingobacteriia</taxon>
        <taxon>Sphingobacteriales</taxon>
        <taxon>Sphingobacteriaceae</taxon>
        <taxon>Mucilaginibacter</taxon>
    </lineage>
</organism>
<dbReference type="Proteomes" id="UP001216139">
    <property type="component" value="Chromosome"/>
</dbReference>
<dbReference type="PANTHER" id="PTHR43214:SF43">
    <property type="entry name" value="TWO-COMPONENT RESPONSE REGULATOR"/>
    <property type="match status" value="1"/>
</dbReference>
<dbReference type="InterPro" id="IPR058245">
    <property type="entry name" value="NreC/VraR/RcsB-like_REC"/>
</dbReference>
<dbReference type="PROSITE" id="PS50110">
    <property type="entry name" value="RESPONSE_REGULATORY"/>
    <property type="match status" value="1"/>
</dbReference>
<evidence type="ECO:0000313" key="7">
    <source>
        <dbReference type="Proteomes" id="UP001216139"/>
    </source>
</evidence>
<dbReference type="CDD" id="cd06170">
    <property type="entry name" value="LuxR_C_like"/>
    <property type="match status" value="1"/>
</dbReference>